<dbReference type="Proteomes" id="UP000199371">
    <property type="component" value="Unassembled WGS sequence"/>
</dbReference>
<proteinExistence type="predicted"/>
<dbReference type="CDD" id="cd04301">
    <property type="entry name" value="NAT_SF"/>
    <property type="match status" value="1"/>
</dbReference>
<gene>
    <name evidence="2" type="ORF">SAMN05660691_02695</name>
</gene>
<dbReference type="InterPro" id="IPR000182">
    <property type="entry name" value="GNAT_dom"/>
</dbReference>
<dbReference type="STRING" id="173990.SAMN05660691_02695"/>
<dbReference type="Pfam" id="PF13302">
    <property type="entry name" value="Acetyltransf_3"/>
    <property type="match status" value="1"/>
</dbReference>
<evidence type="ECO:0000313" key="3">
    <source>
        <dbReference type="Proteomes" id="UP000199371"/>
    </source>
</evidence>
<dbReference type="Gene3D" id="3.40.630.30">
    <property type="match status" value="1"/>
</dbReference>
<dbReference type="RefSeq" id="WP_092794190.1">
    <property type="nucleotide sequence ID" value="NZ_FNXF01000010.1"/>
</dbReference>
<dbReference type="GO" id="GO:0016747">
    <property type="term" value="F:acyltransferase activity, transferring groups other than amino-acyl groups"/>
    <property type="evidence" value="ECO:0007669"/>
    <property type="project" value="InterPro"/>
</dbReference>
<protein>
    <submittedName>
        <fullName evidence="2">Protein N-acetyltransferase, RimJ/RimL family</fullName>
    </submittedName>
</protein>
<dbReference type="InterPro" id="IPR016181">
    <property type="entry name" value="Acyl_CoA_acyltransferase"/>
</dbReference>
<dbReference type="SUPFAM" id="SSF55729">
    <property type="entry name" value="Acyl-CoA N-acyltransferases (Nat)"/>
    <property type="match status" value="1"/>
</dbReference>
<keyword evidence="3" id="KW-1185">Reference proteome</keyword>
<dbReference type="AlphaFoldDB" id="A0A1H6MP80"/>
<feature type="domain" description="N-acetyltransferase" evidence="1">
    <location>
        <begin position="5"/>
        <end position="148"/>
    </location>
</feature>
<evidence type="ECO:0000259" key="1">
    <source>
        <dbReference type="PROSITE" id="PS51186"/>
    </source>
</evidence>
<keyword evidence="2" id="KW-0808">Transferase</keyword>
<organism evidence="2 3">
    <name type="scientific">Rheinheimera pacifica</name>
    <dbReference type="NCBI Taxonomy" id="173990"/>
    <lineage>
        <taxon>Bacteria</taxon>
        <taxon>Pseudomonadati</taxon>
        <taxon>Pseudomonadota</taxon>
        <taxon>Gammaproteobacteria</taxon>
        <taxon>Chromatiales</taxon>
        <taxon>Chromatiaceae</taxon>
        <taxon>Rheinheimera</taxon>
    </lineage>
</organism>
<reference evidence="3" key="1">
    <citation type="submission" date="2016-10" db="EMBL/GenBank/DDBJ databases">
        <authorList>
            <person name="Varghese N."/>
            <person name="Submissions S."/>
        </authorList>
    </citation>
    <scope>NUCLEOTIDE SEQUENCE [LARGE SCALE GENOMIC DNA]</scope>
    <source>
        <strain evidence="3">DSM 17616</strain>
    </source>
</reference>
<accession>A0A1H6MP80</accession>
<dbReference type="PROSITE" id="PS51186">
    <property type="entry name" value="GNAT"/>
    <property type="match status" value="1"/>
</dbReference>
<sequence>MSVSVMLRLATMADAELLLRWRNDADTQRFSLNSDQITEQQHIRWLQQSLSNPQRRLYIAEYADQPAGTVRVDSTADYHRISWTVAAEYRGKGLAKAMVKLLVSQLTGTIVAEILPGNTASVCVAEYAGLTYQNTHNGIMYYESQTPG</sequence>
<name>A0A1H6MP80_9GAMM</name>
<dbReference type="OrthoDB" id="5358891at2"/>
<evidence type="ECO:0000313" key="2">
    <source>
        <dbReference type="EMBL" id="SEH99704.1"/>
    </source>
</evidence>
<dbReference type="EMBL" id="FNXF01000010">
    <property type="protein sequence ID" value="SEH99704.1"/>
    <property type="molecule type" value="Genomic_DNA"/>
</dbReference>